<dbReference type="Proteomes" id="UP000251241">
    <property type="component" value="Unassembled WGS sequence"/>
</dbReference>
<dbReference type="EMBL" id="UAUU01000008">
    <property type="protein sequence ID" value="SPZ85393.1"/>
    <property type="molecule type" value="Genomic_DNA"/>
</dbReference>
<protein>
    <submittedName>
        <fullName evidence="2">Uncharacterized protein</fullName>
    </submittedName>
</protein>
<feature type="transmembrane region" description="Helical" evidence="1">
    <location>
        <begin position="64"/>
        <end position="88"/>
    </location>
</feature>
<evidence type="ECO:0000256" key="1">
    <source>
        <dbReference type="SAM" id="Phobius"/>
    </source>
</evidence>
<reference evidence="2 3" key="1">
    <citation type="submission" date="2018-06" db="EMBL/GenBank/DDBJ databases">
        <authorList>
            <consortium name="Pathogen Informatics"/>
            <person name="Doyle S."/>
        </authorList>
    </citation>
    <scope>NUCLEOTIDE SEQUENCE [LARGE SCALE GENOMIC DNA]</scope>
    <source>
        <strain evidence="2 3">NCTC11343</strain>
    </source>
</reference>
<accession>A0A2X2J1G7</accession>
<gene>
    <name evidence="2" type="ORF">NCTC11343_01955</name>
</gene>
<keyword evidence="1" id="KW-0472">Membrane</keyword>
<organism evidence="2 3">
    <name type="scientific">Sphingobacterium multivorum</name>
    <dbReference type="NCBI Taxonomy" id="28454"/>
    <lineage>
        <taxon>Bacteria</taxon>
        <taxon>Pseudomonadati</taxon>
        <taxon>Bacteroidota</taxon>
        <taxon>Sphingobacteriia</taxon>
        <taxon>Sphingobacteriales</taxon>
        <taxon>Sphingobacteriaceae</taxon>
        <taxon>Sphingobacterium</taxon>
    </lineage>
</organism>
<keyword evidence="1" id="KW-0812">Transmembrane</keyword>
<evidence type="ECO:0000313" key="3">
    <source>
        <dbReference type="Proteomes" id="UP000251241"/>
    </source>
</evidence>
<dbReference type="AlphaFoldDB" id="A0A2X2J1G7"/>
<name>A0A2X2J1G7_SPHMU</name>
<keyword evidence="1" id="KW-1133">Transmembrane helix</keyword>
<feature type="transmembrane region" description="Helical" evidence="1">
    <location>
        <begin position="7"/>
        <end position="27"/>
    </location>
</feature>
<evidence type="ECO:0000313" key="2">
    <source>
        <dbReference type="EMBL" id="SPZ85393.1"/>
    </source>
</evidence>
<sequence>MKLIRAITIILLTCYGILLPIYLGIILPEYWACRKCIYEGAMGTDIWGNSVQCFGDSKAFGEAIFQFSSFLVSGLTAVLIVIFLRAYYLKRNAKINTYDKENPD</sequence>
<proteinExistence type="predicted"/>